<evidence type="ECO:0000256" key="2">
    <source>
        <dbReference type="ARBA" id="ARBA00004496"/>
    </source>
</evidence>
<dbReference type="InterPro" id="IPR046348">
    <property type="entry name" value="SIS_dom_sf"/>
</dbReference>
<feature type="binding site" evidence="9">
    <location>
        <position position="63"/>
    </location>
    <ligand>
        <name>Zn(2+)</name>
        <dbReference type="ChEBI" id="CHEBI:29105"/>
    </ligand>
</feature>
<accession>A0A173TUB5</accession>
<comment type="catalytic activity">
    <reaction evidence="1 9">
        <text>2 D-sedoheptulose 7-phosphate = D-glycero-alpha-D-manno-heptose 7-phosphate + D-glycero-beta-D-manno-heptose 7-phosphate</text>
        <dbReference type="Rhea" id="RHEA:27489"/>
        <dbReference type="ChEBI" id="CHEBI:57483"/>
        <dbReference type="ChEBI" id="CHEBI:60203"/>
        <dbReference type="ChEBI" id="CHEBI:60204"/>
        <dbReference type="EC" id="5.3.1.28"/>
    </reaction>
</comment>
<keyword evidence="7 9" id="KW-0413">Isomerase</keyword>
<dbReference type="HAMAP" id="MF_00067">
    <property type="entry name" value="GmhA"/>
    <property type="match status" value="1"/>
</dbReference>
<comment type="pathway">
    <text evidence="9">Carbohydrate biosynthesis; D-glycero-D-manno-heptose 7-phosphate biosynthesis; D-glycero-alpha-D-manno-heptose 7-phosphate and D-glycero-beta-D-manno-heptose 7-phosphate from sedoheptulose 7-phosphate: step 1/1.</text>
</comment>
<dbReference type="STRING" id="166486.ERS852572_01725"/>
<feature type="binding site" evidence="9">
    <location>
        <begin position="118"/>
        <end position="120"/>
    </location>
    <ligand>
        <name>substrate</name>
    </ligand>
</feature>
<feature type="binding site" evidence="9">
    <location>
        <position position="59"/>
    </location>
    <ligand>
        <name>Zn(2+)</name>
        <dbReference type="ChEBI" id="CHEBI:29105"/>
    </ligand>
</feature>
<evidence type="ECO:0000256" key="5">
    <source>
        <dbReference type="ARBA" id="ARBA00022723"/>
    </source>
</evidence>
<dbReference type="Gene3D" id="3.40.50.10490">
    <property type="entry name" value="Glucose-6-phosphate isomerase like protein, domain 1"/>
    <property type="match status" value="1"/>
</dbReference>
<dbReference type="GO" id="GO:0005975">
    <property type="term" value="P:carbohydrate metabolic process"/>
    <property type="evidence" value="ECO:0007669"/>
    <property type="project" value="UniProtKB-UniRule"/>
</dbReference>
<feature type="domain" description="SIS" evidence="10">
    <location>
        <begin position="35"/>
        <end position="191"/>
    </location>
</feature>
<evidence type="ECO:0000313" key="11">
    <source>
        <dbReference type="EMBL" id="CUN05910.1"/>
    </source>
</evidence>
<feature type="binding site" evidence="9">
    <location>
        <position position="123"/>
    </location>
    <ligand>
        <name>substrate</name>
    </ligand>
</feature>
<dbReference type="PROSITE" id="PS51464">
    <property type="entry name" value="SIS"/>
    <property type="match status" value="1"/>
</dbReference>
<dbReference type="UniPathway" id="UPA00041">
    <property type="reaction ID" value="UER00436"/>
</dbReference>
<gene>
    <name evidence="9 11" type="primary">gmhA</name>
    <name evidence="11" type="ORF">ERS852572_01725</name>
</gene>
<dbReference type="SUPFAM" id="SSF53697">
    <property type="entry name" value="SIS domain"/>
    <property type="match status" value="1"/>
</dbReference>
<comment type="miscellaneous">
    <text evidence="9">The reaction produces a racemic mixture of D-glycero-alpha-D-manno-heptose 7-phosphate and D-glycero-beta-D-manno-heptose 7-phosphate.</text>
</comment>
<keyword evidence="6 9" id="KW-0862">Zinc</keyword>
<dbReference type="EC" id="5.3.1.28" evidence="9"/>
<evidence type="ECO:0000256" key="1">
    <source>
        <dbReference type="ARBA" id="ARBA00000348"/>
    </source>
</evidence>
<organism evidence="11 12">
    <name type="scientific">Roseburia intestinalis</name>
    <dbReference type="NCBI Taxonomy" id="166486"/>
    <lineage>
        <taxon>Bacteria</taxon>
        <taxon>Bacillati</taxon>
        <taxon>Bacillota</taxon>
        <taxon>Clostridia</taxon>
        <taxon>Lachnospirales</taxon>
        <taxon>Lachnospiraceae</taxon>
        <taxon>Roseburia</taxon>
    </lineage>
</organism>
<dbReference type="InterPro" id="IPR004515">
    <property type="entry name" value="Phosphoheptose_Isoase"/>
</dbReference>
<sequence>MMEWMLAEIQEKEEVLQKIRTTGYLDLVNEAGMRLAQIIKQGNKVLLAGNGGSAADAQHFAGEIVGRFLMERNAIPALSLCVDPSVMTCIGNDYGYEEVFARQVQGLGKEGDAFIGISTSGNSENIIRAITEARKKNMFVVGFLGKDGGKIKDLCDVALVVPSNSTPRIQEIHTFTVHLLCEMIEKEAFKK</sequence>
<evidence type="ECO:0000259" key="10">
    <source>
        <dbReference type="PROSITE" id="PS51464"/>
    </source>
</evidence>
<keyword evidence="5 9" id="KW-0479">Metal-binding</keyword>
<dbReference type="GO" id="GO:0008968">
    <property type="term" value="F:D-sedoheptulose 7-phosphate isomerase activity"/>
    <property type="evidence" value="ECO:0007669"/>
    <property type="project" value="UniProtKB-UniRule"/>
</dbReference>
<keyword evidence="8 9" id="KW-0119">Carbohydrate metabolism</keyword>
<feature type="binding site" evidence="9">
    <location>
        <position position="170"/>
    </location>
    <ligand>
        <name>substrate</name>
    </ligand>
</feature>
<dbReference type="GO" id="GO:2001061">
    <property type="term" value="P:D-glycero-D-manno-heptose 7-phosphate biosynthetic process"/>
    <property type="evidence" value="ECO:0007669"/>
    <property type="project" value="UniProtKB-UniPathway"/>
</dbReference>
<comment type="subcellular location">
    <subcellularLocation>
        <location evidence="2 9">Cytoplasm</location>
    </subcellularLocation>
</comment>
<dbReference type="InterPro" id="IPR001347">
    <property type="entry name" value="SIS_dom"/>
</dbReference>
<dbReference type="InterPro" id="IPR035461">
    <property type="entry name" value="GmhA/DiaA"/>
</dbReference>
<dbReference type="GO" id="GO:0008270">
    <property type="term" value="F:zinc ion binding"/>
    <property type="evidence" value="ECO:0007669"/>
    <property type="project" value="UniProtKB-UniRule"/>
</dbReference>
<feature type="binding site" evidence="9">
    <location>
        <position position="63"/>
    </location>
    <ligand>
        <name>substrate</name>
    </ligand>
</feature>
<dbReference type="GO" id="GO:0097367">
    <property type="term" value="F:carbohydrate derivative binding"/>
    <property type="evidence" value="ECO:0007669"/>
    <property type="project" value="InterPro"/>
</dbReference>
<comment type="function">
    <text evidence="9">Catalyzes the isomerization of sedoheptulose 7-phosphate in D-glycero-D-manno-heptose 7-phosphate.</text>
</comment>
<evidence type="ECO:0000256" key="3">
    <source>
        <dbReference type="ARBA" id="ARBA00009894"/>
    </source>
</evidence>
<feature type="binding site" evidence="9">
    <location>
        <position position="178"/>
    </location>
    <ligand>
        <name>Zn(2+)</name>
        <dbReference type="ChEBI" id="CHEBI:29105"/>
    </ligand>
</feature>
<protein>
    <recommendedName>
        <fullName evidence="9">Phosphoheptose isomerase</fullName>
        <ecNumber evidence="9">5.3.1.28</ecNumber>
    </recommendedName>
    <alternativeName>
        <fullName evidence="9">Sedoheptulose 7-phosphate isomerase</fullName>
    </alternativeName>
</protein>
<dbReference type="GO" id="GO:0005737">
    <property type="term" value="C:cytoplasm"/>
    <property type="evidence" value="ECO:0007669"/>
    <property type="project" value="UniProtKB-SubCell"/>
</dbReference>
<reference evidence="11 12" key="1">
    <citation type="submission" date="2015-09" db="EMBL/GenBank/DDBJ databases">
        <authorList>
            <consortium name="Pathogen Informatics"/>
        </authorList>
    </citation>
    <scope>NUCLEOTIDE SEQUENCE [LARGE SCALE GENOMIC DNA]</scope>
    <source>
        <strain evidence="11 12">2789STDY5834960</strain>
    </source>
</reference>
<evidence type="ECO:0000256" key="6">
    <source>
        <dbReference type="ARBA" id="ARBA00022833"/>
    </source>
</evidence>
<feature type="binding site" evidence="9">
    <location>
        <position position="170"/>
    </location>
    <ligand>
        <name>Zn(2+)</name>
        <dbReference type="ChEBI" id="CHEBI:29105"/>
    </ligand>
</feature>
<dbReference type="AlphaFoldDB" id="A0A173TUB5"/>
<evidence type="ECO:0000256" key="7">
    <source>
        <dbReference type="ARBA" id="ARBA00023235"/>
    </source>
</evidence>
<name>A0A173TUB5_9FIRM</name>
<dbReference type="EMBL" id="CYXZ01000011">
    <property type="protein sequence ID" value="CUN05910.1"/>
    <property type="molecule type" value="Genomic_DNA"/>
</dbReference>
<evidence type="ECO:0000256" key="4">
    <source>
        <dbReference type="ARBA" id="ARBA00022490"/>
    </source>
</evidence>
<dbReference type="Proteomes" id="UP000095350">
    <property type="component" value="Unassembled WGS sequence"/>
</dbReference>
<feature type="binding site" evidence="9">
    <location>
        <begin position="92"/>
        <end position="93"/>
    </location>
    <ligand>
        <name>substrate</name>
    </ligand>
</feature>
<feature type="binding site" evidence="9">
    <location>
        <begin position="50"/>
        <end position="52"/>
    </location>
    <ligand>
        <name>substrate</name>
    </ligand>
</feature>
<evidence type="ECO:0000313" key="12">
    <source>
        <dbReference type="Proteomes" id="UP000095350"/>
    </source>
</evidence>
<evidence type="ECO:0000256" key="9">
    <source>
        <dbReference type="HAMAP-Rule" id="MF_00067"/>
    </source>
</evidence>
<dbReference type="CDD" id="cd05006">
    <property type="entry name" value="SIS_GmhA"/>
    <property type="match status" value="1"/>
</dbReference>
<keyword evidence="4 9" id="KW-0963">Cytoplasm</keyword>
<dbReference type="PaxDb" id="166486-ERS852572_01725"/>
<comment type="cofactor">
    <cofactor evidence="9">
        <name>Zn(2+)</name>
        <dbReference type="ChEBI" id="CHEBI:29105"/>
    </cofactor>
    <text evidence="9">Binds 1 zinc ion per subunit.</text>
</comment>
<dbReference type="InterPro" id="IPR050099">
    <property type="entry name" value="SIS_GmhA/DiaA_subfam"/>
</dbReference>
<evidence type="ECO:0000256" key="8">
    <source>
        <dbReference type="ARBA" id="ARBA00023277"/>
    </source>
</evidence>
<dbReference type="Pfam" id="PF13580">
    <property type="entry name" value="SIS_2"/>
    <property type="match status" value="1"/>
</dbReference>
<dbReference type="PANTHER" id="PTHR30390">
    <property type="entry name" value="SEDOHEPTULOSE 7-PHOSPHATE ISOMERASE / DNAA INITIATOR-ASSOCIATING FACTOR FOR REPLICATION INITIATION"/>
    <property type="match status" value="1"/>
</dbReference>
<proteinExistence type="inferred from homology"/>
<comment type="similarity">
    <text evidence="3 9">Belongs to the SIS family. GmhA subfamily.</text>
</comment>
<dbReference type="RefSeq" id="WP_055194231.1">
    <property type="nucleotide sequence ID" value="NZ_CABIYH010000011.1"/>
</dbReference>